<sequence length="46" mass="5445">MILFIIIDLLFMIILIISLFQKKTAWIVYHKKYISSEWGKSVEPCA</sequence>
<dbReference type="EMBL" id="CP003588">
    <property type="protein sequence ID" value="AFK68671.1"/>
    <property type="molecule type" value="Genomic_DNA"/>
</dbReference>
<dbReference type="AlphaFoldDB" id="I3UT50"/>
<keyword evidence="1" id="KW-0472">Membrane</keyword>
<name>I3UT50_PSEPU</name>
<evidence type="ECO:0000313" key="3">
    <source>
        <dbReference type="Proteomes" id="UP000005268"/>
    </source>
</evidence>
<organism evidence="2 3">
    <name type="scientific">Pseudomonas putida ND6</name>
    <dbReference type="NCBI Taxonomy" id="231023"/>
    <lineage>
        <taxon>Bacteria</taxon>
        <taxon>Pseudomonadati</taxon>
        <taxon>Pseudomonadota</taxon>
        <taxon>Gammaproteobacteria</taxon>
        <taxon>Pseudomonadales</taxon>
        <taxon>Pseudomonadaceae</taxon>
        <taxon>Pseudomonas</taxon>
    </lineage>
</organism>
<keyword evidence="1" id="KW-0812">Transmembrane</keyword>
<feature type="transmembrane region" description="Helical" evidence="1">
    <location>
        <begin position="6"/>
        <end position="22"/>
    </location>
</feature>
<evidence type="ECO:0000256" key="1">
    <source>
        <dbReference type="SAM" id="Phobius"/>
    </source>
</evidence>
<gene>
    <name evidence="2" type="ORF">YSA_03521</name>
</gene>
<dbReference type="KEGG" id="ppi:YSA_03521"/>
<dbReference type="HOGENOM" id="CLU_3187969_0_0_6"/>
<keyword evidence="1" id="KW-1133">Transmembrane helix</keyword>
<reference evidence="2 3" key="1">
    <citation type="journal article" date="2012" name="J. Bacteriol.">
        <title>Complete Genome Sequence of the Naphthalene-Degrading Pseudomonas putida Strain ND6.</title>
        <authorList>
            <person name="Li S."/>
            <person name="Zhao H."/>
            <person name="Li Y."/>
            <person name="Niu S."/>
            <person name="Cai B."/>
        </authorList>
    </citation>
    <scope>NUCLEOTIDE SEQUENCE [LARGE SCALE GENOMIC DNA]</scope>
    <source>
        <strain evidence="2 3">ND6</strain>
    </source>
</reference>
<evidence type="ECO:0000313" key="2">
    <source>
        <dbReference type="EMBL" id="AFK68671.1"/>
    </source>
</evidence>
<protein>
    <submittedName>
        <fullName evidence="2">Uncharacterized protein</fullName>
    </submittedName>
</protein>
<proteinExistence type="predicted"/>
<dbReference type="Proteomes" id="UP000005268">
    <property type="component" value="Chromosome"/>
</dbReference>
<accession>I3UT50</accession>